<sequence>MADIVLEGILRRRKGDGPLLARWKRTPLVIIGDHLFGFSSTGDRESLSNPVICVDITTAKVDVVAEGSDNDTFPFRVTSACGNSVCLAAGSMHERDRWHVALLDRQGGPPVNLFPDSSIEGYLVKRGSKVKNWKRRYFVILDGQMSYWKLKVSTGHAAGIIGLGECSVMVDGDHITKREHSFGVTPLHGRRTYWICAASDEERSTWIDAIIAASFRGTSRIDSKVTVSLPEEFRATAGGREDPLFSAPVKIWSTGRLVDSRRLLVFKDICVLALPGAENGGTVEASEVVPMQYLWVSSRHSTSPFAFEIGSSNADEGRFVVSTVSDRARNRIVQILYEAALQAVRSASNLFIYGAIHRVLRGTLHSMALLCDPSGLTELLSQEGVCIDEPDEEGATALHMATYGGHRECVEILIERRANVAVLDGRGDSCLHIACRNGDLGCVQALASAAPVSALTLANAEAHTPLWAALFSGSIPALECALALIRSGVHPDSTDMSTGTTPLVHAAERDLSKVVGFLLENDASPHTCFPLHRAAAHNCIRSARWLLRYGAPPNLPDWNGVSPIRAATSLEMRTLLLRYGARDNLLCSDGTGETLEPDAESGHDNEFTHRRVVAHSRHRHYEWVDDKSQDNCQSCDCKFGFFVRRHHCRHCGSLVCSLCSTRRYLDFSANERSGTLQRACDGCYNRLRYQSSRGPQCRSSKVDQPFTQLSPGGPPVALSTRRPDSPTTDDINDKAGIIADKTNQLASEAMQFSCAVSGLMKGAPYNTL</sequence>
<dbReference type="FunFam" id="2.30.29.30:FF:000286">
    <property type="entry name" value="PH-protein kinase domain containing protein"/>
    <property type="match status" value="1"/>
</dbReference>
<evidence type="ECO:0000256" key="3">
    <source>
        <dbReference type="ARBA" id="ARBA00022771"/>
    </source>
</evidence>
<evidence type="ECO:0000313" key="12">
    <source>
        <dbReference type="Proteomes" id="UP000039324"/>
    </source>
</evidence>
<dbReference type="SUPFAM" id="SSF57903">
    <property type="entry name" value="FYVE/PHD zinc finger"/>
    <property type="match status" value="1"/>
</dbReference>
<dbReference type="PROSITE" id="PS50003">
    <property type="entry name" value="PH_DOMAIN"/>
    <property type="match status" value="2"/>
</dbReference>
<dbReference type="OrthoDB" id="660555at2759"/>
<dbReference type="SUPFAM" id="SSF50729">
    <property type="entry name" value="PH domain-like"/>
    <property type="match status" value="2"/>
</dbReference>
<dbReference type="InterPro" id="IPR000306">
    <property type="entry name" value="Znf_FYVE"/>
</dbReference>
<dbReference type="PROSITE" id="PS50297">
    <property type="entry name" value="ANK_REP_REGION"/>
    <property type="match status" value="1"/>
</dbReference>
<evidence type="ECO:0000256" key="4">
    <source>
        <dbReference type="ARBA" id="ARBA00022833"/>
    </source>
</evidence>
<keyword evidence="2" id="KW-0677">Repeat</keyword>
<keyword evidence="5 6" id="KW-0040">ANK repeat</keyword>
<dbReference type="SUPFAM" id="SSF48403">
    <property type="entry name" value="Ankyrin repeat"/>
    <property type="match status" value="1"/>
</dbReference>
<evidence type="ECO:0000256" key="8">
    <source>
        <dbReference type="SAM" id="MobiDB-lite"/>
    </source>
</evidence>
<dbReference type="CDD" id="cd15760">
    <property type="entry name" value="FYVE_scVPS27p_like"/>
    <property type="match status" value="1"/>
</dbReference>
<keyword evidence="1" id="KW-0479">Metal-binding</keyword>
<dbReference type="Proteomes" id="UP000039324">
    <property type="component" value="Unassembled WGS sequence"/>
</dbReference>
<feature type="domain" description="PH" evidence="9">
    <location>
        <begin position="3"/>
        <end position="107"/>
    </location>
</feature>
<dbReference type="GO" id="GO:0008270">
    <property type="term" value="F:zinc ion binding"/>
    <property type="evidence" value="ECO:0007669"/>
    <property type="project" value="UniProtKB-KW"/>
</dbReference>
<organism evidence="11 12">
    <name type="scientific">Plasmodiophora brassicae</name>
    <name type="common">Clubroot disease agent</name>
    <dbReference type="NCBI Taxonomy" id="37360"/>
    <lineage>
        <taxon>Eukaryota</taxon>
        <taxon>Sar</taxon>
        <taxon>Rhizaria</taxon>
        <taxon>Endomyxa</taxon>
        <taxon>Phytomyxea</taxon>
        <taxon>Plasmodiophorida</taxon>
        <taxon>Plasmodiophoridae</taxon>
        <taxon>Plasmodiophora</taxon>
    </lineage>
</organism>
<gene>
    <name evidence="11" type="ORF">PBRA_004326</name>
</gene>
<dbReference type="InterPro" id="IPR036770">
    <property type="entry name" value="Ankyrin_rpt-contain_sf"/>
</dbReference>
<evidence type="ECO:0000256" key="1">
    <source>
        <dbReference type="ARBA" id="ARBA00022723"/>
    </source>
</evidence>
<dbReference type="Gene3D" id="1.25.40.20">
    <property type="entry name" value="Ankyrin repeat-containing domain"/>
    <property type="match status" value="1"/>
</dbReference>
<proteinExistence type="predicted"/>
<accession>A0A0G4IKI7</accession>
<keyword evidence="4" id="KW-0862">Zinc</keyword>
<dbReference type="Gene3D" id="3.30.40.10">
    <property type="entry name" value="Zinc/RING finger domain, C3HC4 (zinc finger)"/>
    <property type="match status" value="1"/>
</dbReference>
<dbReference type="SMART" id="SM00248">
    <property type="entry name" value="ANK"/>
    <property type="match status" value="5"/>
</dbReference>
<dbReference type="Pfam" id="PF00169">
    <property type="entry name" value="PH"/>
    <property type="match status" value="1"/>
</dbReference>
<dbReference type="SMART" id="SM00233">
    <property type="entry name" value="PH"/>
    <property type="match status" value="2"/>
</dbReference>
<evidence type="ECO:0000256" key="2">
    <source>
        <dbReference type="ARBA" id="ARBA00022737"/>
    </source>
</evidence>
<dbReference type="Pfam" id="PF01363">
    <property type="entry name" value="FYVE"/>
    <property type="match status" value="1"/>
</dbReference>
<dbReference type="PANTHER" id="PTHR24198">
    <property type="entry name" value="ANKYRIN REPEAT AND PROTEIN KINASE DOMAIN-CONTAINING PROTEIN"/>
    <property type="match status" value="1"/>
</dbReference>
<dbReference type="PROSITE" id="PS50178">
    <property type="entry name" value="ZF_FYVE"/>
    <property type="match status" value="1"/>
</dbReference>
<feature type="repeat" description="ANK" evidence="6">
    <location>
        <begin position="393"/>
        <end position="425"/>
    </location>
</feature>
<evidence type="ECO:0008006" key="13">
    <source>
        <dbReference type="Google" id="ProtNLM"/>
    </source>
</evidence>
<feature type="domain" description="PH" evidence="9">
    <location>
        <begin position="116"/>
        <end position="215"/>
    </location>
</feature>
<evidence type="ECO:0000256" key="7">
    <source>
        <dbReference type="PROSITE-ProRule" id="PRU00091"/>
    </source>
</evidence>
<dbReference type="InterPro" id="IPR013083">
    <property type="entry name" value="Znf_RING/FYVE/PHD"/>
</dbReference>
<dbReference type="SMART" id="SM00064">
    <property type="entry name" value="FYVE"/>
    <property type="match status" value="1"/>
</dbReference>
<reference evidence="11 12" key="1">
    <citation type="submission" date="2015-02" db="EMBL/GenBank/DDBJ databases">
        <authorList>
            <person name="Chooi Y.-H."/>
        </authorList>
    </citation>
    <scope>NUCLEOTIDE SEQUENCE [LARGE SCALE GENOMIC DNA]</scope>
    <source>
        <strain evidence="11">E3</strain>
    </source>
</reference>
<dbReference type="PROSITE" id="PS50088">
    <property type="entry name" value="ANK_REPEAT"/>
    <property type="match status" value="1"/>
</dbReference>
<protein>
    <recommendedName>
        <fullName evidence="13">FYVE-type domain-containing protein</fullName>
    </recommendedName>
</protein>
<dbReference type="STRING" id="37360.A0A0G4IKI7"/>
<feature type="region of interest" description="Disordered" evidence="8">
    <location>
        <begin position="693"/>
        <end position="733"/>
    </location>
</feature>
<dbReference type="PANTHER" id="PTHR24198:SF165">
    <property type="entry name" value="ANKYRIN REPEAT-CONTAINING PROTEIN-RELATED"/>
    <property type="match status" value="1"/>
</dbReference>
<dbReference type="Pfam" id="PF00023">
    <property type="entry name" value="Ank"/>
    <property type="match status" value="1"/>
</dbReference>
<dbReference type="AlphaFoldDB" id="A0A0G4IKI7"/>
<evidence type="ECO:0000259" key="10">
    <source>
        <dbReference type="PROSITE" id="PS50178"/>
    </source>
</evidence>
<dbReference type="Pfam" id="PF12796">
    <property type="entry name" value="Ank_2"/>
    <property type="match status" value="1"/>
</dbReference>
<dbReference type="Gene3D" id="2.30.29.30">
    <property type="entry name" value="Pleckstrin-homology domain (PH domain)/Phosphotyrosine-binding domain (PTB)"/>
    <property type="match status" value="2"/>
</dbReference>
<keyword evidence="3 7" id="KW-0863">Zinc-finger</keyword>
<evidence type="ECO:0000256" key="6">
    <source>
        <dbReference type="PROSITE-ProRule" id="PRU00023"/>
    </source>
</evidence>
<name>A0A0G4IKI7_PLABS</name>
<dbReference type="CDD" id="cd00821">
    <property type="entry name" value="PH"/>
    <property type="match status" value="1"/>
</dbReference>
<evidence type="ECO:0000313" key="11">
    <source>
        <dbReference type="EMBL" id="CEO95600.1"/>
    </source>
</evidence>
<dbReference type="InterPro" id="IPR011993">
    <property type="entry name" value="PH-like_dom_sf"/>
</dbReference>
<dbReference type="InterPro" id="IPR002110">
    <property type="entry name" value="Ankyrin_rpt"/>
</dbReference>
<feature type="domain" description="FYVE-type" evidence="10">
    <location>
        <begin position="626"/>
        <end position="688"/>
    </location>
</feature>
<dbReference type="InterPro" id="IPR011011">
    <property type="entry name" value="Znf_FYVE_PHD"/>
</dbReference>
<evidence type="ECO:0000259" key="9">
    <source>
        <dbReference type="PROSITE" id="PS50003"/>
    </source>
</evidence>
<evidence type="ECO:0000256" key="5">
    <source>
        <dbReference type="ARBA" id="ARBA00023043"/>
    </source>
</evidence>
<dbReference type="InterPro" id="IPR017455">
    <property type="entry name" value="Znf_FYVE-rel"/>
</dbReference>
<dbReference type="InterPro" id="IPR001849">
    <property type="entry name" value="PH_domain"/>
</dbReference>
<dbReference type="EMBL" id="CDSF01000024">
    <property type="protein sequence ID" value="CEO95600.1"/>
    <property type="molecule type" value="Genomic_DNA"/>
</dbReference>
<keyword evidence="12" id="KW-1185">Reference proteome</keyword>